<keyword evidence="8 10" id="KW-0131">Cell cycle</keyword>
<keyword evidence="1 10" id="KW-1003">Cell membrane</keyword>
<dbReference type="InterPro" id="IPR007235">
    <property type="entry name" value="Glyco_trans_28_C"/>
</dbReference>
<protein>
    <recommendedName>
        <fullName evidence="10">UDP-N-acetylglucosamine--N-acetylmuramyl-(pentapeptide) pyrophosphoryl-undecaprenol N-acetylglucosamine transferase</fullName>
        <ecNumber evidence="10">2.4.1.227</ecNumber>
    </recommendedName>
    <alternativeName>
        <fullName evidence="10">Undecaprenyl-PP-MurNAc-pentapeptide-UDPGlcNAc GlcNAc transferase</fullName>
    </alternativeName>
</protein>
<dbReference type="GO" id="GO:0005975">
    <property type="term" value="P:carbohydrate metabolic process"/>
    <property type="evidence" value="ECO:0007669"/>
    <property type="project" value="InterPro"/>
</dbReference>
<dbReference type="Proteomes" id="UP000741360">
    <property type="component" value="Unassembled WGS sequence"/>
</dbReference>
<gene>
    <name evidence="10 13" type="primary">murG</name>
    <name evidence="13" type="ORF">HYY65_05880</name>
</gene>
<dbReference type="GO" id="GO:0071555">
    <property type="term" value="P:cell wall organization"/>
    <property type="evidence" value="ECO:0007669"/>
    <property type="project" value="UniProtKB-KW"/>
</dbReference>
<evidence type="ECO:0000256" key="7">
    <source>
        <dbReference type="ARBA" id="ARBA00023136"/>
    </source>
</evidence>
<dbReference type="GO" id="GO:0005886">
    <property type="term" value="C:plasma membrane"/>
    <property type="evidence" value="ECO:0007669"/>
    <property type="project" value="UniProtKB-SubCell"/>
</dbReference>
<dbReference type="GO" id="GO:0009252">
    <property type="term" value="P:peptidoglycan biosynthetic process"/>
    <property type="evidence" value="ECO:0007669"/>
    <property type="project" value="UniProtKB-UniRule"/>
</dbReference>
<keyword evidence="5 10" id="KW-0133">Cell shape</keyword>
<comment type="caution">
    <text evidence="13">The sequence shown here is derived from an EMBL/GenBank/DDBJ whole genome shotgun (WGS) entry which is preliminary data.</text>
</comment>
<dbReference type="Pfam" id="PF03033">
    <property type="entry name" value="Glyco_transf_28"/>
    <property type="match status" value="1"/>
</dbReference>
<dbReference type="AlphaFoldDB" id="A0A932GP57"/>
<dbReference type="SUPFAM" id="SSF53756">
    <property type="entry name" value="UDP-Glycosyltransferase/glycogen phosphorylase"/>
    <property type="match status" value="1"/>
</dbReference>
<keyword evidence="4 10" id="KW-0808">Transferase</keyword>
<dbReference type="Gene3D" id="3.40.50.2000">
    <property type="entry name" value="Glycogen Phosphorylase B"/>
    <property type="match status" value="2"/>
</dbReference>
<dbReference type="PANTHER" id="PTHR21015:SF22">
    <property type="entry name" value="GLYCOSYLTRANSFERASE"/>
    <property type="match status" value="1"/>
</dbReference>
<dbReference type="Pfam" id="PF04101">
    <property type="entry name" value="Glyco_tran_28_C"/>
    <property type="match status" value="1"/>
</dbReference>
<feature type="binding site" evidence="10">
    <location>
        <position position="165"/>
    </location>
    <ligand>
        <name>UDP-N-acetyl-alpha-D-glucosamine</name>
        <dbReference type="ChEBI" id="CHEBI:57705"/>
    </ligand>
</feature>
<sequence length="360" mass="38363">MKVVMAGGGTGGHLFPAIAVAEQLKAMDPYAEVTFVGTSRGLEARLIPALGWKLILISAAGVTGVGWVRALRGALELSKGVLQSLRLLRRERPQVVVGSGGYVSVPCVLAAAILRVPILLLEQNLLPGLGNRLLSRLARKVAISFAESDAYLARHKAVLTGNPIRRSLIALEEKKSFRAPFVLFIFGGSQGAHRINQAVVEALPALEKMKGELRLIHQTGENDYPWVSEAYAKAGWSADVRPFFADMATPLGKADLVICRAGATTLAEITACGKAAILIPFPYAAHNHQEINARALERAGGARVLVDRDLRGESLAQAVAEFLENPDRLAAASERNRSQGRPQAALAVARLCLNLAGGVP</sequence>
<dbReference type="EMBL" id="JACPSX010000104">
    <property type="protein sequence ID" value="MBI3014579.1"/>
    <property type="molecule type" value="Genomic_DNA"/>
</dbReference>
<keyword evidence="2 10" id="KW-0132">Cell division</keyword>
<keyword evidence="9 10" id="KW-0961">Cell wall biogenesis/degradation</keyword>
<comment type="caution">
    <text evidence="10">Lacks conserved residue(s) required for the propagation of feature annotation.</text>
</comment>
<reference evidence="13" key="1">
    <citation type="submission" date="2020-07" db="EMBL/GenBank/DDBJ databases">
        <title>Huge and variable diversity of episymbiotic CPR bacteria and DPANN archaea in groundwater ecosystems.</title>
        <authorList>
            <person name="He C.Y."/>
            <person name="Keren R."/>
            <person name="Whittaker M."/>
            <person name="Farag I.F."/>
            <person name="Doudna J."/>
            <person name="Cate J.H.D."/>
            <person name="Banfield J.F."/>
        </authorList>
    </citation>
    <scope>NUCLEOTIDE SEQUENCE</scope>
    <source>
        <strain evidence="13">NC_groundwater_717_Ag_S-0.2um_59_8</strain>
    </source>
</reference>
<comment type="function">
    <text evidence="10">Cell wall formation. Catalyzes the transfer of a GlcNAc subunit on undecaprenyl-pyrophosphoryl-MurNAc-pentapeptide (lipid intermediate I) to form undecaprenyl-pyrophosphoryl-MurNAc-(pentapeptide)GlcNAc (lipid intermediate II).</text>
</comment>
<evidence type="ECO:0000256" key="2">
    <source>
        <dbReference type="ARBA" id="ARBA00022618"/>
    </source>
</evidence>
<dbReference type="EC" id="2.4.1.227" evidence="10"/>
<comment type="similarity">
    <text evidence="10">Belongs to the glycosyltransferase 28 family. MurG subfamily.</text>
</comment>
<evidence type="ECO:0000256" key="9">
    <source>
        <dbReference type="ARBA" id="ARBA00023316"/>
    </source>
</evidence>
<evidence type="ECO:0000256" key="4">
    <source>
        <dbReference type="ARBA" id="ARBA00022679"/>
    </source>
</evidence>
<evidence type="ECO:0000256" key="10">
    <source>
        <dbReference type="HAMAP-Rule" id="MF_00033"/>
    </source>
</evidence>
<keyword evidence="7 10" id="KW-0472">Membrane</keyword>
<organism evidence="13 14">
    <name type="scientific">Tectimicrobiota bacterium</name>
    <dbReference type="NCBI Taxonomy" id="2528274"/>
    <lineage>
        <taxon>Bacteria</taxon>
        <taxon>Pseudomonadati</taxon>
        <taxon>Nitrospinota/Tectimicrobiota group</taxon>
        <taxon>Candidatus Tectimicrobiota</taxon>
    </lineage>
</organism>
<feature type="domain" description="Glycosyl transferase family 28 C-terminal" evidence="12">
    <location>
        <begin position="182"/>
        <end position="343"/>
    </location>
</feature>
<dbReference type="GO" id="GO:0051301">
    <property type="term" value="P:cell division"/>
    <property type="evidence" value="ECO:0007669"/>
    <property type="project" value="UniProtKB-KW"/>
</dbReference>
<dbReference type="CDD" id="cd03785">
    <property type="entry name" value="GT28_MurG"/>
    <property type="match status" value="1"/>
</dbReference>
<name>A0A932GP57_UNCTE</name>
<keyword evidence="3 10" id="KW-0328">Glycosyltransferase</keyword>
<feature type="binding site" evidence="10">
    <location>
        <begin position="10"/>
        <end position="12"/>
    </location>
    <ligand>
        <name>UDP-N-acetyl-alpha-D-glucosamine</name>
        <dbReference type="ChEBI" id="CHEBI:57705"/>
    </ligand>
</feature>
<evidence type="ECO:0000313" key="13">
    <source>
        <dbReference type="EMBL" id="MBI3014579.1"/>
    </source>
</evidence>
<evidence type="ECO:0000256" key="5">
    <source>
        <dbReference type="ARBA" id="ARBA00022960"/>
    </source>
</evidence>
<dbReference type="HAMAP" id="MF_00033">
    <property type="entry name" value="MurG"/>
    <property type="match status" value="1"/>
</dbReference>
<dbReference type="InterPro" id="IPR006009">
    <property type="entry name" value="GlcNAc_MurG"/>
</dbReference>
<feature type="binding site" evidence="10">
    <location>
        <position position="189"/>
    </location>
    <ligand>
        <name>UDP-N-acetyl-alpha-D-glucosamine</name>
        <dbReference type="ChEBI" id="CHEBI:57705"/>
    </ligand>
</feature>
<comment type="pathway">
    <text evidence="10">Cell wall biogenesis; peptidoglycan biosynthesis.</text>
</comment>
<proteinExistence type="inferred from homology"/>
<dbReference type="InterPro" id="IPR004276">
    <property type="entry name" value="GlycoTrans_28_N"/>
</dbReference>
<dbReference type="GO" id="GO:0008360">
    <property type="term" value="P:regulation of cell shape"/>
    <property type="evidence" value="ECO:0007669"/>
    <property type="project" value="UniProtKB-KW"/>
</dbReference>
<comment type="subcellular location">
    <subcellularLocation>
        <location evidence="10">Cell membrane</location>
        <topology evidence="10">Peripheral membrane protein</topology>
        <orientation evidence="10">Cytoplasmic side</orientation>
    </subcellularLocation>
</comment>
<keyword evidence="6 10" id="KW-0573">Peptidoglycan synthesis</keyword>
<dbReference type="PANTHER" id="PTHR21015">
    <property type="entry name" value="UDP-N-ACETYLGLUCOSAMINE--N-ACETYLMURAMYL-(PENTAPEPTIDE) PYROPHOSPHORYL-UNDECAPRENOL N-ACETYLGLUCOSAMINE TRANSFERASE 1"/>
    <property type="match status" value="1"/>
</dbReference>
<evidence type="ECO:0000313" key="14">
    <source>
        <dbReference type="Proteomes" id="UP000741360"/>
    </source>
</evidence>
<dbReference type="NCBIfam" id="TIGR01133">
    <property type="entry name" value="murG"/>
    <property type="match status" value="1"/>
</dbReference>
<evidence type="ECO:0000256" key="6">
    <source>
        <dbReference type="ARBA" id="ARBA00022984"/>
    </source>
</evidence>
<evidence type="ECO:0000256" key="8">
    <source>
        <dbReference type="ARBA" id="ARBA00023306"/>
    </source>
</evidence>
<evidence type="ECO:0000259" key="12">
    <source>
        <dbReference type="Pfam" id="PF04101"/>
    </source>
</evidence>
<evidence type="ECO:0000256" key="3">
    <source>
        <dbReference type="ARBA" id="ARBA00022676"/>
    </source>
</evidence>
<feature type="binding site" evidence="10">
    <location>
        <position position="289"/>
    </location>
    <ligand>
        <name>UDP-N-acetyl-alpha-D-glucosamine</name>
        <dbReference type="ChEBI" id="CHEBI:57705"/>
    </ligand>
</feature>
<dbReference type="GO" id="GO:0050511">
    <property type="term" value="F:undecaprenyldiphospho-muramoylpentapeptide beta-N-acetylglucosaminyltransferase activity"/>
    <property type="evidence" value="ECO:0007669"/>
    <property type="project" value="UniProtKB-UniRule"/>
</dbReference>
<feature type="domain" description="Glycosyltransferase family 28 N-terminal" evidence="11">
    <location>
        <begin position="3"/>
        <end position="143"/>
    </location>
</feature>
<comment type="catalytic activity">
    <reaction evidence="10">
        <text>di-trans,octa-cis-undecaprenyl diphospho-N-acetyl-alpha-D-muramoyl-L-alanyl-D-glutamyl-meso-2,6-diaminopimeloyl-D-alanyl-D-alanine + UDP-N-acetyl-alpha-D-glucosamine = di-trans,octa-cis-undecaprenyl diphospho-[N-acetyl-alpha-D-glucosaminyl-(1-&gt;4)]-N-acetyl-alpha-D-muramoyl-L-alanyl-D-glutamyl-meso-2,6-diaminopimeloyl-D-alanyl-D-alanine + UDP + H(+)</text>
        <dbReference type="Rhea" id="RHEA:31227"/>
        <dbReference type="ChEBI" id="CHEBI:15378"/>
        <dbReference type="ChEBI" id="CHEBI:57705"/>
        <dbReference type="ChEBI" id="CHEBI:58223"/>
        <dbReference type="ChEBI" id="CHEBI:61387"/>
        <dbReference type="ChEBI" id="CHEBI:61388"/>
        <dbReference type="EC" id="2.4.1.227"/>
    </reaction>
</comment>
<evidence type="ECO:0000259" key="11">
    <source>
        <dbReference type="Pfam" id="PF03033"/>
    </source>
</evidence>
<feature type="binding site" evidence="10">
    <location>
        <position position="124"/>
    </location>
    <ligand>
        <name>UDP-N-acetyl-alpha-D-glucosamine</name>
        <dbReference type="ChEBI" id="CHEBI:57705"/>
    </ligand>
</feature>
<accession>A0A932GP57</accession>
<evidence type="ECO:0000256" key="1">
    <source>
        <dbReference type="ARBA" id="ARBA00022475"/>
    </source>
</evidence>